<dbReference type="SUPFAM" id="SSF54518">
    <property type="entry name" value="Tubby C-terminal domain-like"/>
    <property type="match status" value="1"/>
</dbReference>
<evidence type="ECO:0000256" key="1">
    <source>
        <dbReference type="ARBA" id="ARBA00007129"/>
    </source>
</evidence>
<dbReference type="PANTHER" id="PTHR16517:SF7">
    <property type="entry name" value="PROTEIN KING TUBBY"/>
    <property type="match status" value="1"/>
</dbReference>
<accession>A0ABN7T086</accession>
<keyword evidence="5" id="KW-1185">Reference proteome</keyword>
<evidence type="ECO:0000259" key="3">
    <source>
        <dbReference type="Pfam" id="PF01167"/>
    </source>
</evidence>
<dbReference type="Gene3D" id="3.20.90.10">
    <property type="entry name" value="Tubby Protein, Chain A"/>
    <property type="match status" value="1"/>
</dbReference>
<evidence type="ECO:0000313" key="5">
    <source>
        <dbReference type="Proteomes" id="UP001158576"/>
    </source>
</evidence>
<dbReference type="PANTHER" id="PTHR16517">
    <property type="entry name" value="TUBBY-RELATED"/>
    <property type="match status" value="1"/>
</dbReference>
<sequence>MMTVGIDNPAFEDFKDSSSDEENDSRVDENSNELNSARKNGDFKQASAVSDDIRPENDSSEDEALEADFGSSGSRVVQLNPAGKDIVKCRITRDRRGIEAFGYPTYFLYLDASTDSEPNMKDMVLCARKRKTGNSSYIIATSLENLNAEKFVGKLKSNNLIGTRFTCYDHGRKPEATDMLRREKDENLRSELVSVLYDQNVLGFKGPRKMTIVLPKMDEETKKAVTIRPAQASESLLGYFDEADLRKITVHHNRQPNWNEKTQSYVLNFNGRVTQASVKNFQITESDNPQSTIMQFGRIRNDNFTMDYRYPLSAVQAFGIALSSFDPKIACE</sequence>
<organism evidence="4 5">
    <name type="scientific">Oikopleura dioica</name>
    <name type="common">Tunicate</name>
    <dbReference type="NCBI Taxonomy" id="34765"/>
    <lineage>
        <taxon>Eukaryota</taxon>
        <taxon>Metazoa</taxon>
        <taxon>Chordata</taxon>
        <taxon>Tunicata</taxon>
        <taxon>Appendicularia</taxon>
        <taxon>Copelata</taxon>
        <taxon>Oikopleuridae</taxon>
        <taxon>Oikopleura</taxon>
    </lineage>
</organism>
<gene>
    <name evidence="4" type="ORF">OKIOD_LOCUS12776</name>
</gene>
<dbReference type="PRINTS" id="PR01573">
    <property type="entry name" value="SUPERTUBBY"/>
</dbReference>
<feature type="compositionally biased region" description="Basic and acidic residues" evidence="2">
    <location>
        <begin position="12"/>
        <end position="29"/>
    </location>
</feature>
<name>A0ABN7T086_OIKDI</name>
<proteinExistence type="inferred from homology"/>
<dbReference type="Pfam" id="PF01167">
    <property type="entry name" value="Tub"/>
    <property type="match status" value="1"/>
</dbReference>
<evidence type="ECO:0000313" key="4">
    <source>
        <dbReference type="EMBL" id="CAG5109478.1"/>
    </source>
</evidence>
<reference evidence="4 5" key="1">
    <citation type="submission" date="2021-04" db="EMBL/GenBank/DDBJ databases">
        <authorList>
            <person name="Bliznina A."/>
        </authorList>
    </citation>
    <scope>NUCLEOTIDE SEQUENCE [LARGE SCALE GENOMIC DNA]</scope>
</reference>
<protein>
    <submittedName>
        <fullName evidence="4">Oidioi.mRNA.OKI2018_I69.chr2.g4011.t1.cds</fullName>
    </submittedName>
</protein>
<comment type="similarity">
    <text evidence="1">Belongs to the TUB family.</text>
</comment>
<evidence type="ECO:0000256" key="2">
    <source>
        <dbReference type="SAM" id="MobiDB-lite"/>
    </source>
</evidence>
<dbReference type="Proteomes" id="UP001158576">
    <property type="component" value="Chromosome 2"/>
</dbReference>
<dbReference type="InterPro" id="IPR000007">
    <property type="entry name" value="Tubby_C"/>
</dbReference>
<dbReference type="EMBL" id="OU015567">
    <property type="protein sequence ID" value="CAG5109478.1"/>
    <property type="molecule type" value="Genomic_DNA"/>
</dbReference>
<dbReference type="InterPro" id="IPR025659">
    <property type="entry name" value="Tubby-like_C"/>
</dbReference>
<feature type="region of interest" description="Disordered" evidence="2">
    <location>
        <begin position="1"/>
        <end position="72"/>
    </location>
</feature>
<feature type="domain" description="Tubby C-terminal" evidence="3">
    <location>
        <begin position="81"/>
        <end position="326"/>
    </location>
</feature>